<dbReference type="AlphaFoldDB" id="A0AAE0L3U2"/>
<dbReference type="GO" id="GO:0042781">
    <property type="term" value="F:3'-tRNA processing endoribonuclease activity"/>
    <property type="evidence" value="ECO:0007669"/>
    <property type="project" value="UniProtKB-EC"/>
</dbReference>
<dbReference type="InterPro" id="IPR001279">
    <property type="entry name" value="Metallo-B-lactamas"/>
</dbReference>
<dbReference type="PANTHER" id="PTHR12553">
    <property type="entry name" value="ZINC PHOSPHODIESTERASE ELAC PROTEIN 2"/>
    <property type="match status" value="1"/>
</dbReference>
<protein>
    <recommendedName>
        <fullName evidence="4">ribonuclease Z</fullName>
        <ecNumber evidence="4">3.1.26.11</ecNumber>
    </recommendedName>
</protein>
<evidence type="ECO:0000256" key="9">
    <source>
        <dbReference type="ARBA" id="ARBA00022801"/>
    </source>
</evidence>
<evidence type="ECO:0000256" key="3">
    <source>
        <dbReference type="ARBA" id="ARBA00007823"/>
    </source>
</evidence>
<proteinExistence type="inferred from homology"/>
<dbReference type="EC" id="3.1.26.11" evidence="4"/>
<dbReference type="Gene3D" id="3.60.15.10">
    <property type="entry name" value="Ribonuclease Z/Hydroxyacylglutathione hydrolase-like"/>
    <property type="match status" value="2"/>
</dbReference>
<feature type="region of interest" description="Disordered" evidence="11">
    <location>
        <begin position="57"/>
        <end position="126"/>
    </location>
</feature>
<keyword evidence="8" id="KW-0255">Endonuclease</keyword>
<evidence type="ECO:0000256" key="7">
    <source>
        <dbReference type="ARBA" id="ARBA00022723"/>
    </source>
</evidence>
<dbReference type="Pfam" id="PF13691">
    <property type="entry name" value="Lactamase_B_4"/>
    <property type="match status" value="1"/>
</dbReference>
<evidence type="ECO:0000256" key="11">
    <source>
        <dbReference type="SAM" id="MobiDB-lite"/>
    </source>
</evidence>
<keyword evidence="5" id="KW-0819">tRNA processing</keyword>
<accession>A0AAE0L3U2</accession>
<comment type="catalytic activity">
    <reaction evidence="1">
        <text>Endonucleolytic cleavage of RNA, removing extra 3' nucleotides from tRNA precursor, generating 3' termini of tRNAs. A 3'-hydroxy group is left at the tRNA terminus and a 5'-phosphoryl group is left at the trailer molecule.</text>
        <dbReference type="EC" id="3.1.26.11"/>
    </reaction>
</comment>
<gene>
    <name evidence="14" type="ORF">CYMTET_20794</name>
</gene>
<dbReference type="CDD" id="cd07718">
    <property type="entry name" value="RNaseZ_ELAC1_ELAC2-C-term-like_MBL-fold"/>
    <property type="match status" value="1"/>
</dbReference>
<evidence type="ECO:0000256" key="5">
    <source>
        <dbReference type="ARBA" id="ARBA00022694"/>
    </source>
</evidence>
<dbReference type="SUPFAM" id="SSF56281">
    <property type="entry name" value="Metallo-hydrolase/oxidoreductase"/>
    <property type="match status" value="2"/>
</dbReference>
<evidence type="ECO:0000256" key="6">
    <source>
        <dbReference type="ARBA" id="ARBA00022722"/>
    </source>
</evidence>
<dbReference type="InterPro" id="IPR027794">
    <property type="entry name" value="tRNase_Z_dom"/>
</dbReference>
<dbReference type="Pfam" id="PF12706">
    <property type="entry name" value="Lactamase_B_2"/>
    <property type="match status" value="1"/>
</dbReference>
<dbReference type="GO" id="GO:0046872">
    <property type="term" value="F:metal ion binding"/>
    <property type="evidence" value="ECO:0007669"/>
    <property type="project" value="UniProtKB-KW"/>
</dbReference>
<comment type="cofactor">
    <cofactor evidence="2">
        <name>Zn(2+)</name>
        <dbReference type="ChEBI" id="CHEBI:29105"/>
    </cofactor>
</comment>
<dbReference type="GO" id="GO:0005739">
    <property type="term" value="C:mitochondrion"/>
    <property type="evidence" value="ECO:0007669"/>
    <property type="project" value="TreeGrafter"/>
</dbReference>
<organism evidence="14 15">
    <name type="scientific">Cymbomonas tetramitiformis</name>
    <dbReference type="NCBI Taxonomy" id="36881"/>
    <lineage>
        <taxon>Eukaryota</taxon>
        <taxon>Viridiplantae</taxon>
        <taxon>Chlorophyta</taxon>
        <taxon>Pyramimonadophyceae</taxon>
        <taxon>Pyramimonadales</taxon>
        <taxon>Pyramimonadaceae</taxon>
        <taxon>Cymbomonas</taxon>
    </lineage>
</organism>
<evidence type="ECO:0000313" key="14">
    <source>
        <dbReference type="EMBL" id="KAK3270827.1"/>
    </source>
</evidence>
<feature type="region of interest" description="Disordered" evidence="11">
    <location>
        <begin position="281"/>
        <end position="311"/>
    </location>
</feature>
<keyword evidence="9" id="KW-0378">Hydrolase</keyword>
<dbReference type="InterPro" id="IPR036866">
    <property type="entry name" value="RibonucZ/Hydroxyglut_hydro"/>
</dbReference>
<feature type="domain" description="Metallo-beta-lactamase" evidence="12">
    <location>
        <begin position="612"/>
        <end position="792"/>
    </location>
</feature>
<evidence type="ECO:0000259" key="12">
    <source>
        <dbReference type="Pfam" id="PF12706"/>
    </source>
</evidence>
<evidence type="ECO:0000256" key="8">
    <source>
        <dbReference type="ARBA" id="ARBA00022759"/>
    </source>
</evidence>
<evidence type="ECO:0000313" key="15">
    <source>
        <dbReference type="Proteomes" id="UP001190700"/>
    </source>
</evidence>
<comment type="similarity">
    <text evidence="3">Belongs to the RNase Z family.</text>
</comment>
<comment type="caution">
    <text evidence="14">The sequence shown here is derived from an EMBL/GenBank/DDBJ whole genome shotgun (WGS) entry which is preliminary data.</text>
</comment>
<evidence type="ECO:0000256" key="2">
    <source>
        <dbReference type="ARBA" id="ARBA00001947"/>
    </source>
</evidence>
<dbReference type="EMBL" id="LGRX02010173">
    <property type="protein sequence ID" value="KAK3270827.1"/>
    <property type="molecule type" value="Genomic_DNA"/>
</dbReference>
<evidence type="ECO:0000256" key="1">
    <source>
        <dbReference type="ARBA" id="ARBA00000402"/>
    </source>
</evidence>
<feature type="domain" description="tRNase Z endonuclease" evidence="13">
    <location>
        <begin position="152"/>
        <end position="198"/>
    </location>
</feature>
<evidence type="ECO:0000256" key="4">
    <source>
        <dbReference type="ARBA" id="ARBA00012477"/>
    </source>
</evidence>
<evidence type="ECO:0000259" key="13">
    <source>
        <dbReference type="Pfam" id="PF13691"/>
    </source>
</evidence>
<sequence length="873" mass="95544">MRFTSVPAVAGLVVNQLGKFCVFRTVSFHSTYFPAYQDRGSSGEAWRKNSDRDYTTSRFLTDRDNRHNAGYDRDRTNRSGHRDNSRDGGYDRDRSNRRGPRRDQSKRKPPDSQSQSLVKTNEKSFTNRTTHTSLSYVQVLGVGMHVGGDRLASVLLHFDHTRLLFNVGEGTQRIFSEAKLPLFRVQDVFLTRISNKSAGGLLGTVLGLNEMTKSKETLTLKVHGPPGLSKLEAAMRRHQCKDRNIDVEYREIESDAASGHATPVFEDPLVTISPVMIQPGGAVEEATPPEPRGDRPPKSGRAVASRAGSGDVGTGVCYLVELSEVPGKFDTVKAEELGLPPRSPQRDQLCRGQTVVNSEGVEVKPRDVMGPPTPGPVVLVVDCPTPRHLAALLAAPQLAAYAGPADGEGRRDIRGDERGREERTLTCVVHLSPAEVVALPEYTAWMASCRGSPQHLLVNAASCNYSPAPSAFSDNLQKRLHCVHKEFFPLPAAAPTMPASYAAALTRLEHSGVNQAPGHHLLKYHLRPIRKQGLDAESTPTVTSFEAVRSKLKQEQPEVFEGIPEIKAQAQQAQFGRDAAELVFLGTGTALASKHRNASGIYLRVPGRGGMILDAGEDTLSQLYRRYGVKEAEAALKNLRAVWISHMHSDHHAGLPAILSARRALLQGQSAAVPPLLVIGPGALEKYLEAWSQIDDSAHIFMDCEDTLGGNQTAPDRLQQALDSAVKELGLTRFTGVDGRLCSDAFSLVLEHSQGWKMGYSADTRMTHRFMEAAREANVLILEATANASSEETAQCERQYGATREAIKLGLKADTQHIILTYLGLREGPVPDVVERHERRTFAAFDLMTVNLADLPSLPLALQGIKKLFHPVD</sequence>
<evidence type="ECO:0000256" key="10">
    <source>
        <dbReference type="ARBA" id="ARBA00022833"/>
    </source>
</evidence>
<dbReference type="GO" id="GO:1990180">
    <property type="term" value="P:mitochondrial tRNA 3'-end processing"/>
    <property type="evidence" value="ECO:0007669"/>
    <property type="project" value="TreeGrafter"/>
</dbReference>
<reference evidence="14 15" key="1">
    <citation type="journal article" date="2015" name="Genome Biol. Evol.">
        <title>Comparative Genomics of a Bacterivorous Green Alga Reveals Evolutionary Causalities and Consequences of Phago-Mixotrophic Mode of Nutrition.</title>
        <authorList>
            <person name="Burns J.A."/>
            <person name="Paasch A."/>
            <person name="Narechania A."/>
            <person name="Kim E."/>
        </authorList>
    </citation>
    <scope>NUCLEOTIDE SEQUENCE [LARGE SCALE GENOMIC DNA]</scope>
    <source>
        <strain evidence="14 15">PLY_AMNH</strain>
    </source>
</reference>
<name>A0AAE0L3U2_9CHLO</name>
<dbReference type="InterPro" id="IPR047151">
    <property type="entry name" value="RNZ2-like"/>
</dbReference>
<keyword evidence="10" id="KW-0862">Zinc</keyword>
<dbReference type="Proteomes" id="UP001190700">
    <property type="component" value="Unassembled WGS sequence"/>
</dbReference>
<keyword evidence="15" id="KW-1185">Reference proteome</keyword>
<dbReference type="PANTHER" id="PTHR12553:SF49">
    <property type="entry name" value="ZINC PHOSPHODIESTERASE ELAC PROTEIN 2"/>
    <property type="match status" value="1"/>
</dbReference>
<feature type="compositionally biased region" description="Basic and acidic residues" evidence="11">
    <location>
        <begin position="57"/>
        <end position="110"/>
    </location>
</feature>
<feature type="compositionally biased region" description="Polar residues" evidence="11">
    <location>
        <begin position="111"/>
        <end position="126"/>
    </location>
</feature>
<keyword evidence="7" id="KW-0479">Metal-binding</keyword>
<keyword evidence="6" id="KW-0540">Nuclease</keyword>